<accession>A0A169NT63</accession>
<dbReference type="KEGG" id="slau:SLA_4424"/>
<dbReference type="EMBL" id="AP017424">
    <property type="protein sequence ID" value="BAU85312.1"/>
    <property type="molecule type" value="Genomic_DNA"/>
</dbReference>
<keyword evidence="3" id="KW-1185">Reference proteome</keyword>
<dbReference type="AlphaFoldDB" id="A0A169NT63"/>
<sequence length="145" mass="15878">MPTASPRYQAMREALALLDDTVPGRFEITREGIVRDLAAPNRPHERTVALIRRRLGLVLPDDLLAHAGEPDVESGPEGILRRPDVMVIPWAAMEGDGAFDPRTLVAAVEIVSRSTPGNDWVGKLRDYSLLGIPAYAVFDPRAGRT</sequence>
<dbReference type="CDD" id="cd06260">
    <property type="entry name" value="DUF820-like"/>
    <property type="match status" value="1"/>
</dbReference>
<dbReference type="SUPFAM" id="SSF52980">
    <property type="entry name" value="Restriction endonuclease-like"/>
    <property type="match status" value="1"/>
</dbReference>
<feature type="domain" description="Putative restriction endonuclease" evidence="1">
    <location>
        <begin position="20"/>
        <end position="144"/>
    </location>
</feature>
<reference evidence="2 3" key="1">
    <citation type="journal article" date="2016" name="Genome Announc.">
        <title>Complete Genome Sequence of Thiostrepton-Producing Streptomyces laurentii ATCC 31255.</title>
        <authorList>
            <person name="Doi K."/>
            <person name="Fujino Y."/>
            <person name="Nagayoshi Y."/>
            <person name="Ohshima T."/>
            <person name="Ogata S."/>
        </authorList>
    </citation>
    <scope>NUCLEOTIDE SEQUENCE [LARGE SCALE GENOMIC DNA]</scope>
    <source>
        <strain evidence="2 3">ATCC 31255</strain>
    </source>
</reference>
<dbReference type="InterPro" id="IPR011335">
    <property type="entry name" value="Restrct_endonuc-II-like"/>
</dbReference>
<evidence type="ECO:0000313" key="3">
    <source>
        <dbReference type="Proteomes" id="UP000217676"/>
    </source>
</evidence>
<gene>
    <name evidence="2" type="ORF">SLA_4424</name>
</gene>
<organism evidence="2 3">
    <name type="scientific">Streptomyces laurentii</name>
    <dbReference type="NCBI Taxonomy" id="39478"/>
    <lineage>
        <taxon>Bacteria</taxon>
        <taxon>Bacillati</taxon>
        <taxon>Actinomycetota</taxon>
        <taxon>Actinomycetes</taxon>
        <taxon>Kitasatosporales</taxon>
        <taxon>Streptomycetaceae</taxon>
        <taxon>Streptomyces</taxon>
    </lineage>
</organism>
<proteinExistence type="predicted"/>
<dbReference type="Pfam" id="PF05685">
    <property type="entry name" value="Uma2"/>
    <property type="match status" value="1"/>
</dbReference>
<evidence type="ECO:0000259" key="1">
    <source>
        <dbReference type="Pfam" id="PF05685"/>
    </source>
</evidence>
<dbReference type="InterPro" id="IPR008538">
    <property type="entry name" value="Uma2"/>
</dbReference>
<protein>
    <recommendedName>
        <fullName evidence="1">Putative restriction endonuclease domain-containing protein</fullName>
    </recommendedName>
</protein>
<evidence type="ECO:0000313" key="2">
    <source>
        <dbReference type="EMBL" id="BAU85312.1"/>
    </source>
</evidence>
<dbReference type="InterPro" id="IPR012296">
    <property type="entry name" value="Nuclease_put_TT1808"/>
</dbReference>
<name>A0A169NT63_STRLU</name>
<dbReference type="Proteomes" id="UP000217676">
    <property type="component" value="Chromosome"/>
</dbReference>
<dbReference type="Gene3D" id="3.90.1570.10">
    <property type="entry name" value="tt1808, chain A"/>
    <property type="match status" value="1"/>
</dbReference>